<evidence type="ECO:0000256" key="1">
    <source>
        <dbReference type="ARBA" id="ARBA00004442"/>
    </source>
</evidence>
<dbReference type="SUPFAM" id="SSF56935">
    <property type="entry name" value="Porins"/>
    <property type="match status" value="1"/>
</dbReference>
<accession>A0A9D1RIC6</accession>
<reference evidence="4" key="2">
    <citation type="submission" date="2021-04" db="EMBL/GenBank/DDBJ databases">
        <authorList>
            <person name="Gilroy R."/>
        </authorList>
    </citation>
    <scope>NUCLEOTIDE SEQUENCE</scope>
    <source>
        <strain evidence="4">Gambia16-930</strain>
    </source>
</reference>
<name>A0A9D1RIC6_9BACT</name>
<comment type="caution">
    <text evidence="4">The sequence shown here is derived from an EMBL/GenBank/DDBJ whole genome shotgun (WGS) entry which is preliminary data.</text>
</comment>
<dbReference type="EMBL" id="DXGG01000251">
    <property type="protein sequence ID" value="HIW88209.1"/>
    <property type="molecule type" value="Genomic_DNA"/>
</dbReference>
<dbReference type="Proteomes" id="UP000824267">
    <property type="component" value="Unassembled WGS sequence"/>
</dbReference>
<dbReference type="InterPro" id="IPR036942">
    <property type="entry name" value="Beta-barrel_TonB_sf"/>
</dbReference>
<evidence type="ECO:0008006" key="6">
    <source>
        <dbReference type="Google" id="ProtNLM"/>
    </source>
</evidence>
<evidence type="ECO:0000256" key="3">
    <source>
        <dbReference type="ARBA" id="ARBA00023237"/>
    </source>
</evidence>
<comment type="subcellular location">
    <subcellularLocation>
        <location evidence="1">Cell outer membrane</location>
    </subcellularLocation>
</comment>
<evidence type="ECO:0000313" key="4">
    <source>
        <dbReference type="EMBL" id="HIW88209.1"/>
    </source>
</evidence>
<proteinExistence type="predicted"/>
<reference evidence="4" key="1">
    <citation type="journal article" date="2021" name="PeerJ">
        <title>Extensive microbial diversity within the chicken gut microbiome revealed by metagenomics and culture.</title>
        <authorList>
            <person name="Gilroy R."/>
            <person name="Ravi A."/>
            <person name="Getino M."/>
            <person name="Pursley I."/>
            <person name="Horton D.L."/>
            <person name="Alikhan N.F."/>
            <person name="Baker D."/>
            <person name="Gharbi K."/>
            <person name="Hall N."/>
            <person name="Watson M."/>
            <person name="Adriaenssens E.M."/>
            <person name="Foster-Nyarko E."/>
            <person name="Jarju S."/>
            <person name="Secka A."/>
            <person name="Antonio M."/>
            <person name="Oren A."/>
            <person name="Chaudhuri R.R."/>
            <person name="La Ragione R."/>
            <person name="Hildebrand F."/>
            <person name="Pallen M.J."/>
        </authorList>
    </citation>
    <scope>NUCLEOTIDE SEQUENCE</scope>
    <source>
        <strain evidence="4">Gambia16-930</strain>
    </source>
</reference>
<dbReference type="GO" id="GO:0009279">
    <property type="term" value="C:cell outer membrane"/>
    <property type="evidence" value="ECO:0007669"/>
    <property type="project" value="UniProtKB-SubCell"/>
</dbReference>
<dbReference type="AlphaFoldDB" id="A0A9D1RIC6"/>
<protein>
    <recommendedName>
        <fullName evidence="6">TonB-dependent receptor</fullName>
    </recommendedName>
</protein>
<organism evidence="4 5">
    <name type="scientific">Candidatus Onthomorpha intestinigallinarum</name>
    <dbReference type="NCBI Taxonomy" id="2840880"/>
    <lineage>
        <taxon>Bacteria</taxon>
        <taxon>Pseudomonadati</taxon>
        <taxon>Bacteroidota</taxon>
        <taxon>Bacteroidia</taxon>
        <taxon>Bacteroidales</taxon>
        <taxon>Candidatus Onthomorpha</taxon>
    </lineage>
</organism>
<evidence type="ECO:0000313" key="5">
    <source>
        <dbReference type="Proteomes" id="UP000824267"/>
    </source>
</evidence>
<evidence type="ECO:0000256" key="2">
    <source>
        <dbReference type="ARBA" id="ARBA00023136"/>
    </source>
</evidence>
<keyword evidence="2" id="KW-0472">Membrane</keyword>
<keyword evidence="3" id="KW-0998">Cell outer membrane</keyword>
<gene>
    <name evidence="4" type="ORF">IAC47_08095</name>
</gene>
<sequence>MKNNIGTFIMLVAIVCFCNGTNAQSKDENKYNESVIVKSSFDPVVNEAYKLSDKPEIFDSKFELPPFTYDKDTRQFPTTMTFEKIKPAKVMGEPIPILYNTHVKAGVGTYFTSLLDVTYSQTRSKDFVYSANYHHKSSLGQIKDYANSSYANNDLNLYAKKIWDGFFVDAAFQYNHQRQYYYGFSDTIDIDKKDYRASYHNVGTIINYNSLYKDADALHNSASFALNYTSSKWGRSEMDLSLGADVHKNFDFMNSEEQLLGLNMQYEHFFGKYKAGDLGVFYNDTLRLNSFDNNVGSVTVKPYVDLNIQALRLYADIEFVPLFGDEKQFKILPNVVLDMPVIAQMLKVSAGIKSRNHTLTLNELRKDNPFISPLVRIENESSIALFAKANVISVDNMLLSLEAGYEDISNKGFYQLDNKAALNNMFILMYDKAKRLYLDFNVGYHINDRFEFRTELLYQNVKTETLEHAWYVPAFKADMLLQYTAANKFTIAFRPYFQTKTKCLDENGVVQDLKAKVDINLSASYKYSDQLIFFVDLNNLAFQRYYDYYNYPSQKFVGMIGASIAF</sequence>
<dbReference type="Gene3D" id="2.40.170.20">
    <property type="entry name" value="TonB-dependent receptor, beta-barrel domain"/>
    <property type="match status" value="1"/>
</dbReference>